<dbReference type="InterPro" id="IPR004881">
    <property type="entry name" value="Ribosome_biogen_GTPase_RsgA"/>
</dbReference>
<dbReference type="InterPro" id="IPR027417">
    <property type="entry name" value="P-loop_NTPase"/>
</dbReference>
<dbReference type="Proteomes" id="UP000199017">
    <property type="component" value="Unassembled WGS sequence"/>
</dbReference>
<comment type="similarity">
    <text evidence="10">Belongs to the TRAFAC class YlqF/YawG GTPase family. RsgA subfamily.</text>
</comment>
<dbReference type="GO" id="GO:0046872">
    <property type="term" value="F:metal ion binding"/>
    <property type="evidence" value="ECO:0007669"/>
    <property type="project" value="UniProtKB-KW"/>
</dbReference>
<dbReference type="OrthoDB" id="9809485at2"/>
<evidence type="ECO:0000256" key="4">
    <source>
        <dbReference type="ARBA" id="ARBA00022730"/>
    </source>
</evidence>
<dbReference type="CDD" id="cd04466">
    <property type="entry name" value="S1_YloQ_GTPase"/>
    <property type="match status" value="1"/>
</dbReference>
<dbReference type="InterPro" id="IPR010914">
    <property type="entry name" value="RsgA_GTPase_dom"/>
</dbReference>
<sequence>MEEGIIVKSLSGFYYVENEQGVFQCRGRGLFRKQKIKPLVGDNVRFEAEKKEEGYIYEIFERQNELNRPPVANVDQALLVFSAEEPAFSSLLLDRFLIHMESLDIEPIIVVNKMDLVKEKREQELLAFQQDYNNIGYAFYFVSGKSGDGIEQLPPLLEGSISIVAGQSGVGKSTLLNNLDRSLQLKTAEISAHLGRGKHTTRHVELLSMHNGWVADTPGFSLLDFKSISEDDLDVCFPEMKERLPDCKFRGCTHRKEPGCAVKQALENGDIPSYRYVHYIQFYKEIFDHRRY</sequence>
<dbReference type="STRING" id="930129.SAMN05216352_103336"/>
<comment type="function">
    <text evidence="10">One of several proteins that assist in the late maturation steps of the functional core of the 30S ribosomal subunit. Helps release RbfA from mature subunits. May play a role in the assembly of ribosomal proteins into the subunit. Circularly permuted GTPase that catalyzes slow GTP hydrolysis, GTPase activity is stimulated by the 30S ribosomal subunit.</text>
</comment>
<gene>
    <name evidence="10" type="primary">rsgA</name>
    <name evidence="13" type="ORF">SAMN05216352_103336</name>
</gene>
<evidence type="ECO:0000256" key="7">
    <source>
        <dbReference type="ARBA" id="ARBA00022833"/>
    </source>
</evidence>
<comment type="cofactor">
    <cofactor evidence="10">
        <name>Zn(2+)</name>
        <dbReference type="ChEBI" id="CHEBI:29105"/>
    </cofactor>
    <text evidence="10">Binds 1 zinc ion per subunit.</text>
</comment>
<feature type="binding site" evidence="10">
    <location>
        <position position="252"/>
    </location>
    <ligand>
        <name>Zn(2+)</name>
        <dbReference type="ChEBI" id="CHEBI:29105"/>
    </ligand>
</feature>
<feature type="binding site" evidence="10">
    <location>
        <position position="254"/>
    </location>
    <ligand>
        <name>Zn(2+)</name>
        <dbReference type="ChEBI" id="CHEBI:29105"/>
    </ligand>
</feature>
<dbReference type="InterPro" id="IPR012340">
    <property type="entry name" value="NA-bd_OB-fold"/>
</dbReference>
<comment type="subcellular location">
    <subcellularLocation>
        <location evidence="10">Cytoplasm</location>
    </subcellularLocation>
</comment>
<evidence type="ECO:0000256" key="1">
    <source>
        <dbReference type="ARBA" id="ARBA00022490"/>
    </source>
</evidence>
<dbReference type="Gene3D" id="3.40.50.300">
    <property type="entry name" value="P-loop containing nucleotide triphosphate hydrolases"/>
    <property type="match status" value="1"/>
</dbReference>
<dbReference type="PANTHER" id="PTHR32120:SF11">
    <property type="entry name" value="SMALL RIBOSOMAL SUBUNIT BIOGENESIS GTPASE RSGA 1, MITOCHONDRIAL-RELATED"/>
    <property type="match status" value="1"/>
</dbReference>
<evidence type="ECO:0000313" key="14">
    <source>
        <dbReference type="Proteomes" id="UP000199017"/>
    </source>
</evidence>
<accession>A0A1G8GCZ6</accession>
<dbReference type="RefSeq" id="WP_091582963.1">
    <property type="nucleotide sequence ID" value="NZ_FNDU01000003.1"/>
</dbReference>
<dbReference type="Gene3D" id="1.10.40.50">
    <property type="entry name" value="Probable gtpase engc, domain 3"/>
    <property type="match status" value="1"/>
</dbReference>
<dbReference type="GO" id="GO:0005737">
    <property type="term" value="C:cytoplasm"/>
    <property type="evidence" value="ECO:0007669"/>
    <property type="project" value="UniProtKB-SubCell"/>
</dbReference>
<keyword evidence="6 10" id="KW-0378">Hydrolase</keyword>
<evidence type="ECO:0000256" key="3">
    <source>
        <dbReference type="ARBA" id="ARBA00022723"/>
    </source>
</evidence>
<evidence type="ECO:0000259" key="11">
    <source>
        <dbReference type="PROSITE" id="PS50936"/>
    </source>
</evidence>
<feature type="binding site" evidence="10">
    <location>
        <position position="260"/>
    </location>
    <ligand>
        <name>Zn(2+)</name>
        <dbReference type="ChEBI" id="CHEBI:29105"/>
    </ligand>
</feature>
<keyword evidence="5 10" id="KW-0547">Nucleotide-binding</keyword>
<dbReference type="Gene3D" id="2.40.50.140">
    <property type="entry name" value="Nucleic acid-binding proteins"/>
    <property type="match status" value="1"/>
</dbReference>
<keyword evidence="14" id="KW-1185">Reference proteome</keyword>
<evidence type="ECO:0000256" key="9">
    <source>
        <dbReference type="ARBA" id="ARBA00023134"/>
    </source>
</evidence>
<dbReference type="GO" id="GO:0042274">
    <property type="term" value="P:ribosomal small subunit biogenesis"/>
    <property type="evidence" value="ECO:0007669"/>
    <property type="project" value="UniProtKB-UniRule"/>
</dbReference>
<dbReference type="GO" id="GO:0003924">
    <property type="term" value="F:GTPase activity"/>
    <property type="evidence" value="ECO:0007669"/>
    <property type="project" value="UniProtKB-UniRule"/>
</dbReference>
<evidence type="ECO:0000256" key="8">
    <source>
        <dbReference type="ARBA" id="ARBA00022884"/>
    </source>
</evidence>
<organism evidence="13 14">
    <name type="scientific">Alteribacillus bidgolensis</name>
    <dbReference type="NCBI Taxonomy" id="930129"/>
    <lineage>
        <taxon>Bacteria</taxon>
        <taxon>Bacillati</taxon>
        <taxon>Bacillota</taxon>
        <taxon>Bacilli</taxon>
        <taxon>Bacillales</taxon>
        <taxon>Bacillaceae</taxon>
        <taxon>Alteribacillus</taxon>
    </lineage>
</organism>
<dbReference type="Pfam" id="PF03193">
    <property type="entry name" value="RsgA_GTPase"/>
    <property type="match status" value="1"/>
</dbReference>
<keyword evidence="1 10" id="KW-0963">Cytoplasm</keyword>
<dbReference type="AlphaFoldDB" id="A0A1G8GCZ6"/>
<dbReference type="InterPro" id="IPR031944">
    <property type="entry name" value="RsgA_N"/>
</dbReference>
<dbReference type="EMBL" id="FNDU01000003">
    <property type="protein sequence ID" value="SDH92161.1"/>
    <property type="molecule type" value="Genomic_DNA"/>
</dbReference>
<evidence type="ECO:0000256" key="5">
    <source>
        <dbReference type="ARBA" id="ARBA00022741"/>
    </source>
</evidence>
<keyword evidence="2 10" id="KW-0690">Ribosome biogenesis</keyword>
<feature type="domain" description="CP-type G" evidence="12">
    <location>
        <begin position="63"/>
        <end position="223"/>
    </location>
</feature>
<keyword evidence="8 10" id="KW-0694">RNA-binding</keyword>
<dbReference type="PROSITE" id="PS50936">
    <property type="entry name" value="ENGC_GTPASE"/>
    <property type="match status" value="1"/>
</dbReference>
<evidence type="ECO:0000256" key="2">
    <source>
        <dbReference type="ARBA" id="ARBA00022517"/>
    </source>
</evidence>
<feature type="binding site" evidence="10">
    <location>
        <begin position="166"/>
        <end position="174"/>
    </location>
    <ligand>
        <name>GTP</name>
        <dbReference type="ChEBI" id="CHEBI:37565"/>
    </ligand>
</feature>
<dbReference type="SUPFAM" id="SSF52540">
    <property type="entry name" value="P-loop containing nucleoside triphosphate hydrolases"/>
    <property type="match status" value="1"/>
</dbReference>
<dbReference type="EC" id="3.6.1.-" evidence="10"/>
<reference evidence="13 14" key="1">
    <citation type="submission" date="2016-10" db="EMBL/GenBank/DDBJ databases">
        <authorList>
            <person name="de Groot N.N."/>
        </authorList>
    </citation>
    <scope>NUCLEOTIDE SEQUENCE [LARGE SCALE GENOMIC DNA]</scope>
    <source>
        <strain evidence="14">P4B,CCM 7963,CECT 7998,DSM 25260,IBRC-M 10614,KCTC 13821</strain>
    </source>
</reference>
<keyword evidence="4 10" id="KW-0699">rRNA-binding</keyword>
<feature type="binding site" evidence="10">
    <location>
        <begin position="112"/>
        <end position="115"/>
    </location>
    <ligand>
        <name>GTP</name>
        <dbReference type="ChEBI" id="CHEBI:37565"/>
    </ligand>
</feature>
<dbReference type="HAMAP" id="MF_01820">
    <property type="entry name" value="GTPase_RsgA"/>
    <property type="match status" value="1"/>
</dbReference>
<evidence type="ECO:0000313" key="13">
    <source>
        <dbReference type="EMBL" id="SDH92161.1"/>
    </source>
</evidence>
<dbReference type="GO" id="GO:0005525">
    <property type="term" value="F:GTP binding"/>
    <property type="evidence" value="ECO:0007669"/>
    <property type="project" value="UniProtKB-UniRule"/>
</dbReference>
<keyword evidence="9 10" id="KW-0342">GTP-binding</keyword>
<name>A0A1G8GCZ6_9BACI</name>
<evidence type="ECO:0000259" key="12">
    <source>
        <dbReference type="PROSITE" id="PS51721"/>
    </source>
</evidence>
<comment type="subunit">
    <text evidence="10">Monomer. Associates with 30S ribosomal subunit, binds 16S rRNA.</text>
</comment>
<dbReference type="SUPFAM" id="SSF50249">
    <property type="entry name" value="Nucleic acid-binding proteins"/>
    <property type="match status" value="1"/>
</dbReference>
<feature type="domain" description="EngC GTPase" evidence="11">
    <location>
        <begin position="72"/>
        <end position="221"/>
    </location>
</feature>
<dbReference type="Pfam" id="PF16745">
    <property type="entry name" value="RsgA_N"/>
    <property type="match status" value="1"/>
</dbReference>
<dbReference type="PANTHER" id="PTHR32120">
    <property type="entry name" value="SMALL RIBOSOMAL SUBUNIT BIOGENESIS GTPASE RSGA"/>
    <property type="match status" value="1"/>
</dbReference>
<protein>
    <recommendedName>
        <fullName evidence="10">Small ribosomal subunit biogenesis GTPase RsgA</fullName>
        <ecNumber evidence="10">3.6.1.-</ecNumber>
    </recommendedName>
</protein>
<keyword evidence="3 10" id="KW-0479">Metal-binding</keyword>
<proteinExistence type="inferred from homology"/>
<dbReference type="CDD" id="cd01854">
    <property type="entry name" value="YjeQ_EngC"/>
    <property type="match status" value="1"/>
</dbReference>
<dbReference type="NCBIfam" id="TIGR00157">
    <property type="entry name" value="ribosome small subunit-dependent GTPase A"/>
    <property type="match status" value="1"/>
</dbReference>
<dbReference type="GO" id="GO:0019843">
    <property type="term" value="F:rRNA binding"/>
    <property type="evidence" value="ECO:0007669"/>
    <property type="project" value="UniProtKB-KW"/>
</dbReference>
<evidence type="ECO:0000256" key="6">
    <source>
        <dbReference type="ARBA" id="ARBA00022801"/>
    </source>
</evidence>
<dbReference type="PROSITE" id="PS51721">
    <property type="entry name" value="G_CP"/>
    <property type="match status" value="1"/>
</dbReference>
<feature type="binding site" evidence="10">
    <location>
        <position position="247"/>
    </location>
    <ligand>
        <name>Zn(2+)</name>
        <dbReference type="ChEBI" id="CHEBI:29105"/>
    </ligand>
</feature>
<evidence type="ECO:0000256" key="10">
    <source>
        <dbReference type="HAMAP-Rule" id="MF_01820"/>
    </source>
</evidence>
<dbReference type="InterPro" id="IPR030378">
    <property type="entry name" value="G_CP_dom"/>
</dbReference>
<keyword evidence="7 10" id="KW-0862">Zinc</keyword>